<evidence type="ECO:0000313" key="1">
    <source>
        <dbReference type="EMBL" id="SPL65153.1"/>
    </source>
</evidence>
<organism evidence="1 2">
    <name type="scientific">Ochrobactrum soli</name>
    <dbReference type="NCBI Taxonomy" id="2448455"/>
    <lineage>
        <taxon>Bacteria</taxon>
        <taxon>Pseudomonadati</taxon>
        <taxon>Pseudomonadota</taxon>
        <taxon>Alphaproteobacteria</taxon>
        <taxon>Hyphomicrobiales</taxon>
        <taxon>Brucellaceae</taxon>
        <taxon>Brucella/Ochrobactrum group</taxon>
        <taxon>Ochrobactrum</taxon>
    </lineage>
</organism>
<dbReference type="Proteomes" id="UP000246073">
    <property type="component" value="Unassembled WGS sequence"/>
</dbReference>
<reference evidence="2" key="1">
    <citation type="submission" date="2017-12" db="EMBL/GenBank/DDBJ databases">
        <authorList>
            <person name="Diaz M."/>
        </authorList>
    </citation>
    <scope>NUCLEOTIDE SEQUENCE [LARGE SCALE GENOMIC DNA]</scope>
    <source>
        <strain evidence="2">FI11154</strain>
    </source>
</reference>
<dbReference type="EMBL" id="OOFM01000005">
    <property type="protein sequence ID" value="SPL65153.1"/>
    <property type="molecule type" value="Genomic_DNA"/>
</dbReference>
<name>A0A2P9HMD9_9HYPH</name>
<protein>
    <submittedName>
        <fullName evidence="1">Uncharacterized protein</fullName>
    </submittedName>
</protein>
<accession>A0A2P9HMD9</accession>
<dbReference type="AlphaFoldDB" id="A0A2P9HMD9"/>
<gene>
    <name evidence="1" type="ORF">OHAE_1020</name>
</gene>
<proteinExistence type="predicted"/>
<evidence type="ECO:0000313" key="2">
    <source>
        <dbReference type="Proteomes" id="UP000246073"/>
    </source>
</evidence>
<sequence length="38" mass="4336">MQICLARPISTDTIFQITSSSQRPLRRNIASPEPFFGR</sequence>